<dbReference type="AlphaFoldDB" id="F2RPZ9"/>
<dbReference type="PANTHER" id="PTHR10766:SF55">
    <property type="entry name" value="TRANSMEMBRANE 9 SUPERFAMILY MEMBER 4"/>
    <property type="match status" value="1"/>
</dbReference>
<feature type="transmembrane region" description="Helical" evidence="9">
    <location>
        <begin position="594"/>
        <end position="618"/>
    </location>
</feature>
<dbReference type="PANTHER" id="PTHR10766">
    <property type="entry name" value="TRANSMEMBRANE 9 SUPERFAMILY PROTEIN"/>
    <property type="match status" value="1"/>
</dbReference>
<evidence type="ECO:0000256" key="8">
    <source>
        <dbReference type="ARBA" id="ARBA00023136"/>
    </source>
</evidence>
<reference evidence="12" key="1">
    <citation type="journal article" date="2012" name="MBio">
        <title>Comparative genome analysis of Trichophyton rubrum and related dermatophytes reveals candidate genes involved in infection.</title>
        <authorList>
            <person name="Martinez D.A."/>
            <person name="Oliver B.G."/>
            <person name="Graeser Y."/>
            <person name="Goldberg J.M."/>
            <person name="Li W."/>
            <person name="Martinez-Rossi N.M."/>
            <person name="Monod M."/>
            <person name="Shelest E."/>
            <person name="Barton R.C."/>
            <person name="Birch E."/>
            <person name="Brakhage A.A."/>
            <person name="Chen Z."/>
            <person name="Gurr S.J."/>
            <person name="Heiman D."/>
            <person name="Heitman J."/>
            <person name="Kosti I."/>
            <person name="Rossi A."/>
            <person name="Saif S."/>
            <person name="Samalova M."/>
            <person name="Saunders C.W."/>
            <person name="Shea T."/>
            <person name="Summerbell R.C."/>
            <person name="Xu J."/>
            <person name="Young S."/>
            <person name="Zeng Q."/>
            <person name="Birren B.W."/>
            <person name="Cuomo C.A."/>
            <person name="White T.C."/>
        </authorList>
    </citation>
    <scope>NUCLEOTIDE SEQUENCE [LARGE SCALE GENOMIC DNA]</scope>
    <source>
        <strain evidence="12">CBS 112818</strain>
    </source>
</reference>
<feature type="transmembrane region" description="Helical" evidence="9">
    <location>
        <begin position="406"/>
        <end position="429"/>
    </location>
</feature>
<keyword evidence="7" id="KW-0333">Golgi apparatus</keyword>
<evidence type="ECO:0000256" key="9">
    <source>
        <dbReference type="RuleBase" id="RU363079"/>
    </source>
</evidence>
<feature type="transmembrane region" description="Helical" evidence="9">
    <location>
        <begin position="527"/>
        <end position="547"/>
    </location>
</feature>
<feature type="transmembrane region" description="Helical" evidence="9">
    <location>
        <begin position="630"/>
        <end position="659"/>
    </location>
</feature>
<dbReference type="GO" id="GO:0005794">
    <property type="term" value="C:Golgi apparatus"/>
    <property type="evidence" value="ECO:0007669"/>
    <property type="project" value="UniProtKB-SubCell"/>
</dbReference>
<feature type="transmembrane region" description="Helical" evidence="9">
    <location>
        <begin position="473"/>
        <end position="496"/>
    </location>
</feature>
<feature type="transmembrane region" description="Helical" evidence="9">
    <location>
        <begin position="559"/>
        <end position="582"/>
    </location>
</feature>
<dbReference type="GO" id="GO:0072657">
    <property type="term" value="P:protein localization to membrane"/>
    <property type="evidence" value="ECO:0007669"/>
    <property type="project" value="TreeGrafter"/>
</dbReference>
<dbReference type="OrthoDB" id="1666796at2759"/>
<proteinExistence type="inferred from homology"/>
<feature type="signal peptide" evidence="9">
    <location>
        <begin position="1"/>
        <end position="22"/>
    </location>
</feature>
<feature type="transmembrane region" description="Helical" evidence="9">
    <location>
        <begin position="300"/>
        <end position="321"/>
    </location>
</feature>
<comment type="similarity">
    <text evidence="3 9">Belongs to the nonaspanin (TM9SF) (TC 9.A.2) family.</text>
</comment>
<dbReference type="GO" id="GO:0016020">
    <property type="term" value="C:membrane"/>
    <property type="evidence" value="ECO:0007669"/>
    <property type="project" value="UniProtKB-SubCell"/>
</dbReference>
<evidence type="ECO:0000256" key="6">
    <source>
        <dbReference type="ARBA" id="ARBA00022989"/>
    </source>
</evidence>
<dbReference type="Proteomes" id="UP000009172">
    <property type="component" value="Unassembled WGS sequence"/>
</dbReference>
<dbReference type="InterPro" id="IPR004240">
    <property type="entry name" value="EMP70"/>
</dbReference>
<keyword evidence="4 9" id="KW-0812">Transmembrane</keyword>
<keyword evidence="5 9" id="KW-0732">Signal</keyword>
<evidence type="ECO:0000256" key="10">
    <source>
        <dbReference type="SAM" id="MobiDB-lite"/>
    </source>
</evidence>
<keyword evidence="6 9" id="KW-1133">Transmembrane helix</keyword>
<organism evidence="11 12">
    <name type="scientific">Trichophyton tonsurans (strain CBS 112818)</name>
    <name type="common">Scalp ringworm fungus</name>
    <dbReference type="NCBI Taxonomy" id="647933"/>
    <lineage>
        <taxon>Eukaryota</taxon>
        <taxon>Fungi</taxon>
        <taxon>Dikarya</taxon>
        <taxon>Ascomycota</taxon>
        <taxon>Pezizomycotina</taxon>
        <taxon>Eurotiomycetes</taxon>
        <taxon>Eurotiomycetidae</taxon>
        <taxon>Onygenales</taxon>
        <taxon>Arthrodermataceae</taxon>
        <taxon>Trichophyton</taxon>
    </lineage>
</organism>
<dbReference type="Pfam" id="PF02990">
    <property type="entry name" value="EMP70"/>
    <property type="match status" value="2"/>
</dbReference>
<feature type="region of interest" description="Disordered" evidence="10">
    <location>
        <begin position="342"/>
        <end position="381"/>
    </location>
</feature>
<comment type="subcellular location">
    <subcellularLocation>
        <location evidence="2">Golgi apparatus</location>
    </subcellularLocation>
    <subcellularLocation>
        <location evidence="1">Membrane</location>
        <topology evidence="1">Multi-pass membrane protein</topology>
    </subcellularLocation>
</comment>
<evidence type="ECO:0000256" key="1">
    <source>
        <dbReference type="ARBA" id="ARBA00004141"/>
    </source>
</evidence>
<evidence type="ECO:0000256" key="2">
    <source>
        <dbReference type="ARBA" id="ARBA00004555"/>
    </source>
</evidence>
<evidence type="ECO:0000313" key="11">
    <source>
        <dbReference type="EMBL" id="EGD93384.1"/>
    </source>
</evidence>
<evidence type="ECO:0000256" key="7">
    <source>
        <dbReference type="ARBA" id="ARBA00023034"/>
    </source>
</evidence>
<evidence type="ECO:0000256" key="5">
    <source>
        <dbReference type="ARBA" id="ARBA00022729"/>
    </source>
</evidence>
<feature type="transmembrane region" description="Helical" evidence="9">
    <location>
        <begin position="441"/>
        <end position="461"/>
    </location>
</feature>
<evidence type="ECO:0000256" key="3">
    <source>
        <dbReference type="ARBA" id="ARBA00005227"/>
    </source>
</evidence>
<dbReference type="HOGENOM" id="CLU_010714_4_0_1"/>
<keyword evidence="12" id="KW-1185">Reference proteome</keyword>
<accession>F2RPZ9</accession>
<gene>
    <name evidence="11" type="ORF">TESG_00930</name>
</gene>
<dbReference type="EMBL" id="GG698479">
    <property type="protein sequence ID" value="EGD93384.1"/>
    <property type="molecule type" value="Genomic_DNA"/>
</dbReference>
<feature type="compositionally biased region" description="Low complexity" evidence="10">
    <location>
        <begin position="362"/>
        <end position="373"/>
    </location>
</feature>
<protein>
    <recommendedName>
        <fullName evidence="9">Transmembrane 9 superfamily member</fullName>
    </recommendedName>
</protein>
<evidence type="ECO:0000256" key="4">
    <source>
        <dbReference type="ARBA" id="ARBA00022692"/>
    </source>
</evidence>
<keyword evidence="8 9" id="KW-0472">Membrane</keyword>
<feature type="chain" id="PRO_5007361449" description="Transmembrane 9 superfamily member" evidence="9">
    <location>
        <begin position="23"/>
        <end position="669"/>
    </location>
</feature>
<evidence type="ECO:0000313" key="12">
    <source>
        <dbReference type="Proteomes" id="UP000009172"/>
    </source>
</evidence>
<sequence>MDLTAQLACLLSFLLLLPQATAFYVPGYSIQTYQDGQRIPVLVNKIFSDNSQLQYAYSDLPFACPATARAGSSQNIPLNLGEVLRGDRISLSDFELEMGQNIACKPLCTRQIGRRDVNWAKSLISDGFMAEWIVDNLPGATSFITVDKTQKYYTTGFKLGYQAVSSTSRRPTHYIHNHFTFVIRWRDAPRGGDGQKVIVGFEIYPKSISRDGRKQDGCPRDVHTVRHGFELYLQPNNTRLAQQYPGSSYLPENDDEVDDGATLSIPYTYSVFFKREDKVEWANRWDLYLYSQQDGTTTHWLSLLNSLVICGVLSVTVLVIYRRTVYGDSKGRTDGLLEDGKASRLRSRKSSGSAPVVDEKSSNGLLDGGASAASDDDLSSEEDFDDASSWKRLHGDVLRTPAYSGLLAPGGFISVGIGLFIFAGIFSGYCSARLYRTLGTALLFPGLVFSLVFVLNLFVWAQASSTALPFGTLVGLLALWLLIQVPLVYAGSWYGYEISKPWSHPTRTSSIPRQIPPQPWYSGSLRGIILAGFAPFAVLFVELVFLFRNMLQDKGGYYYIFGYLSIVGLLTLLSIAEMAIITTYTLLCAENHRWWWHSFMVGGSSAVWIFMYCIWYFFTKLHIRGFISSLLFFSYSLLGCAVYSLLTGTVGFLAAYIFIRRIYSAVKAD</sequence>
<name>F2RPZ9_TRIT1</name>